<organism evidence="11 12">
    <name type="scientific">Desulfacinum hydrothermale DSM 13146</name>
    <dbReference type="NCBI Taxonomy" id="1121390"/>
    <lineage>
        <taxon>Bacteria</taxon>
        <taxon>Pseudomonadati</taxon>
        <taxon>Thermodesulfobacteriota</taxon>
        <taxon>Syntrophobacteria</taxon>
        <taxon>Syntrophobacterales</taxon>
        <taxon>Syntrophobacteraceae</taxon>
        <taxon>Desulfacinum</taxon>
    </lineage>
</organism>
<dbReference type="PROSITE" id="PS00198">
    <property type="entry name" value="4FE4S_FER_1"/>
    <property type="match status" value="2"/>
</dbReference>
<dbReference type="SUPFAM" id="SSF51905">
    <property type="entry name" value="FAD/NAD(P)-binding domain"/>
    <property type="match status" value="2"/>
</dbReference>
<dbReference type="Pfam" id="PF07992">
    <property type="entry name" value="Pyr_redox_2"/>
    <property type="match status" value="1"/>
</dbReference>
<dbReference type="Pfam" id="PF12831">
    <property type="entry name" value="FAD_oxidored"/>
    <property type="match status" value="1"/>
</dbReference>
<keyword evidence="8" id="KW-0411">Iron-sulfur</keyword>
<dbReference type="InterPro" id="IPR023753">
    <property type="entry name" value="FAD/NAD-binding_dom"/>
</dbReference>
<dbReference type="InterPro" id="IPR017900">
    <property type="entry name" value="4Fe4S_Fe_S_CS"/>
</dbReference>
<evidence type="ECO:0000256" key="2">
    <source>
        <dbReference type="ARBA" id="ARBA00006561"/>
    </source>
</evidence>
<feature type="domain" description="4Fe-4S ferredoxin-type" evidence="10">
    <location>
        <begin position="110"/>
        <end position="139"/>
    </location>
</feature>
<keyword evidence="12" id="KW-1185">Reference proteome</keyword>
<evidence type="ECO:0000256" key="7">
    <source>
        <dbReference type="ARBA" id="ARBA00023004"/>
    </source>
</evidence>
<feature type="domain" description="4Fe-4S ferredoxin-type" evidence="10">
    <location>
        <begin position="973"/>
        <end position="1002"/>
    </location>
</feature>
<dbReference type="SUPFAM" id="SSF54862">
    <property type="entry name" value="4Fe-4S ferredoxins"/>
    <property type="match status" value="1"/>
</dbReference>
<dbReference type="STRING" id="1121390.SAMN02746041_00948"/>
<dbReference type="OrthoDB" id="9758544at2"/>
<dbReference type="PANTHER" id="PTHR43498">
    <property type="entry name" value="FERREDOXIN:COB-COM HETERODISULFIDE REDUCTASE SUBUNIT A"/>
    <property type="match status" value="1"/>
</dbReference>
<feature type="region of interest" description="Disordered" evidence="9">
    <location>
        <begin position="445"/>
        <end position="478"/>
    </location>
</feature>
<reference evidence="11 12" key="1">
    <citation type="submission" date="2017-04" db="EMBL/GenBank/DDBJ databases">
        <authorList>
            <person name="Afonso C.L."/>
            <person name="Miller P.J."/>
            <person name="Scott M.A."/>
            <person name="Spackman E."/>
            <person name="Goraichik I."/>
            <person name="Dimitrov K.M."/>
            <person name="Suarez D.L."/>
            <person name="Swayne D.E."/>
        </authorList>
    </citation>
    <scope>NUCLEOTIDE SEQUENCE [LARGE SCALE GENOMIC DNA]</scope>
    <source>
        <strain evidence="11 12">DSM 13146</strain>
    </source>
</reference>
<dbReference type="GO" id="GO:0051539">
    <property type="term" value="F:4 iron, 4 sulfur cluster binding"/>
    <property type="evidence" value="ECO:0007669"/>
    <property type="project" value="UniProtKB-KW"/>
</dbReference>
<dbReference type="EMBL" id="FWXF01000003">
    <property type="protein sequence ID" value="SMC20570.1"/>
    <property type="molecule type" value="Genomic_DNA"/>
</dbReference>
<evidence type="ECO:0000256" key="5">
    <source>
        <dbReference type="ARBA" id="ARBA00022827"/>
    </source>
</evidence>
<proteinExistence type="inferred from homology"/>
<dbReference type="InterPro" id="IPR017896">
    <property type="entry name" value="4Fe4S_Fe-S-bd"/>
</dbReference>
<dbReference type="Gene3D" id="3.40.50.720">
    <property type="entry name" value="NAD(P)-binding Rossmann-like Domain"/>
    <property type="match status" value="2"/>
</dbReference>
<keyword evidence="5" id="KW-0274">FAD</keyword>
<keyword evidence="6" id="KW-0560">Oxidoreductase</keyword>
<evidence type="ECO:0000313" key="12">
    <source>
        <dbReference type="Proteomes" id="UP000192783"/>
    </source>
</evidence>
<dbReference type="RefSeq" id="WP_084056725.1">
    <property type="nucleotide sequence ID" value="NZ_FWXF01000003.1"/>
</dbReference>
<evidence type="ECO:0000256" key="8">
    <source>
        <dbReference type="ARBA" id="ARBA00023014"/>
    </source>
</evidence>
<evidence type="ECO:0000259" key="10">
    <source>
        <dbReference type="PROSITE" id="PS51379"/>
    </source>
</evidence>
<feature type="domain" description="4Fe-4S ferredoxin-type" evidence="10">
    <location>
        <begin position="157"/>
        <end position="191"/>
    </location>
</feature>
<dbReference type="PROSITE" id="PS51379">
    <property type="entry name" value="4FE4S_FER_2"/>
    <property type="match status" value="4"/>
</dbReference>
<gene>
    <name evidence="11" type="ORF">SAMN02746041_00948</name>
</gene>
<dbReference type="GO" id="GO:0016491">
    <property type="term" value="F:oxidoreductase activity"/>
    <property type="evidence" value="ECO:0007669"/>
    <property type="project" value="UniProtKB-KW"/>
</dbReference>
<sequence length="1050" mass="113241">MGEGLNRTDLPSAGAHQRIVVVGGGVAGIHAALQAADLGHPVVLVERDLALGGHMAQLDKTYPTLDCSMCILSPRLYAINRHPLITLLVRSRVDVVTGCAGSFRVGITQRPGYVDPNRCIGCGTCHRKCPVKVPDPFNVHLGTTKAIRALYPQAVPSVHAIDPDHCLHFTHGVCQKCVKACPAQAIDFDQKPRFLELEAGAVILAGGFDLLDRHSLATPQWLELPQVITNVALERYLSSTGPTRGILDLPGLDGPPRHIAFVQCAGSRDPVHGVPYCSSYCCSATLKHAAILAGMPHVESVTICAMDIRAHGRECEPFFRRVQALDKVRIVRGKVGEIVPLRDSGGLQLQGSDGARPWTAKADLVVLAMGMRPSAEAQETADRLGLPRDSLGFAAIKAHHSVSTPRDGVYVCGTIKGPESIPTTVQEACAAAIVASKRLRFNGLPVSRHDHGPSLQPQAQGREGAERAASRTPEQGGGHQEIRIGVFICRCGTNIAGVLDTASLAQWAARLPRVAHAEENLFSCSTDVTRRMAETAIQKRLNRLVVASCSPRTHLGVFQAVLAKTGLPPGYVRMANIREQCAWVHKERPQEAFRKAQALIEGVVAQVTASQAAPVQHLPIAKSAVVFGSSVAALTAAIHVADAGHECLIVEAEEQLGGRLRHALCCRPELNLDRLYRYFLGRVRTHPRIQVFTRARLLSCTGSLGRFDLTWEVQSPDPESGRRRLHHRAGVVLIAVGAQPLKPQGLFGYGTHPAVVTQAELADQLARGDLDLGRSGRVAMIQCVGSRNDERPYCSRSCCQQAVSHALEIKERHPHVHISILYRDVRTYGTAELLYEEARKRGIQFLRYEEDHPPQVAATRFGRRSTLDIRWRDPGSGRRLHDRVDLLVLSSATVPSPENRTLSALLRVPLTRDGFFLEKHVKLAPVETSVEGIFIAGQCHSPKTIPEAMVQGDAAAAKMLAVLRAGELERPAFVAAIDPSRCSRCLSCVAVCQARAIEVRGLGPPRVDPGVCQGCGVCAAECPAGAIDVAGAEDKALRAGLTAMLSCGSF</sequence>
<keyword evidence="4" id="KW-0479">Metal-binding</keyword>
<keyword evidence="3" id="KW-0004">4Fe-4S</keyword>
<dbReference type="Gene3D" id="3.50.50.60">
    <property type="entry name" value="FAD/NAD(P)-binding domain"/>
    <property type="match status" value="1"/>
</dbReference>
<dbReference type="InterPro" id="IPR036188">
    <property type="entry name" value="FAD/NAD-bd_sf"/>
</dbReference>
<accession>A0A1W1X9S4</accession>
<dbReference type="Proteomes" id="UP000192783">
    <property type="component" value="Unassembled WGS sequence"/>
</dbReference>
<evidence type="ECO:0000256" key="6">
    <source>
        <dbReference type="ARBA" id="ARBA00023002"/>
    </source>
</evidence>
<dbReference type="Gene3D" id="3.30.70.20">
    <property type="match status" value="2"/>
</dbReference>
<protein>
    <submittedName>
        <fullName evidence="11">Heterodisulfide reductase subunit A</fullName>
    </submittedName>
</protein>
<dbReference type="GO" id="GO:0046872">
    <property type="term" value="F:metal ion binding"/>
    <property type="evidence" value="ECO:0007669"/>
    <property type="project" value="UniProtKB-KW"/>
</dbReference>
<feature type="domain" description="4Fe-4S ferredoxin-type" evidence="10">
    <location>
        <begin position="1003"/>
        <end position="1032"/>
    </location>
</feature>
<dbReference type="PRINTS" id="PR00368">
    <property type="entry name" value="FADPNR"/>
</dbReference>
<evidence type="ECO:0000256" key="1">
    <source>
        <dbReference type="ARBA" id="ARBA00001974"/>
    </source>
</evidence>
<name>A0A1W1X9S4_9BACT</name>
<keyword evidence="5" id="KW-0285">Flavoprotein</keyword>
<comment type="cofactor">
    <cofactor evidence="1">
        <name>FAD</name>
        <dbReference type="ChEBI" id="CHEBI:57692"/>
    </cofactor>
</comment>
<dbReference type="PANTHER" id="PTHR43498:SF1">
    <property type="entry name" value="COB--COM HETERODISULFIDE REDUCTASE IRON-SULFUR SUBUNIT A"/>
    <property type="match status" value="1"/>
</dbReference>
<evidence type="ECO:0000256" key="9">
    <source>
        <dbReference type="SAM" id="MobiDB-lite"/>
    </source>
</evidence>
<evidence type="ECO:0000256" key="3">
    <source>
        <dbReference type="ARBA" id="ARBA00022485"/>
    </source>
</evidence>
<keyword evidence="7" id="KW-0408">Iron</keyword>
<dbReference type="Pfam" id="PF12838">
    <property type="entry name" value="Fer4_7"/>
    <property type="match status" value="2"/>
</dbReference>
<comment type="similarity">
    <text evidence="2">Belongs to the HdrA family.</text>
</comment>
<dbReference type="InterPro" id="IPR039650">
    <property type="entry name" value="HdrA-like"/>
</dbReference>
<evidence type="ECO:0000256" key="4">
    <source>
        <dbReference type="ARBA" id="ARBA00022723"/>
    </source>
</evidence>
<evidence type="ECO:0000313" key="11">
    <source>
        <dbReference type="EMBL" id="SMC20570.1"/>
    </source>
</evidence>
<dbReference type="AlphaFoldDB" id="A0A1W1X9S4"/>